<dbReference type="EC" id="2.7.11.1" evidence="1"/>
<dbReference type="Gene3D" id="3.30.200.20">
    <property type="entry name" value="Phosphorylase Kinase, domain 1"/>
    <property type="match status" value="1"/>
</dbReference>
<evidence type="ECO:0000256" key="3">
    <source>
        <dbReference type="ARBA" id="ARBA00022679"/>
    </source>
</evidence>
<dbReference type="PROSITE" id="PS00107">
    <property type="entry name" value="PROTEIN_KINASE_ATP"/>
    <property type="match status" value="1"/>
</dbReference>
<dbReference type="GO" id="GO:0005634">
    <property type="term" value="C:nucleus"/>
    <property type="evidence" value="ECO:0007669"/>
    <property type="project" value="TreeGrafter"/>
</dbReference>
<dbReference type="InterPro" id="IPR011009">
    <property type="entry name" value="Kinase-like_dom_sf"/>
</dbReference>
<dbReference type="InterPro" id="IPR000719">
    <property type="entry name" value="Prot_kinase_dom"/>
</dbReference>
<evidence type="ECO:0000259" key="9">
    <source>
        <dbReference type="PROSITE" id="PS50011"/>
    </source>
</evidence>
<evidence type="ECO:0000313" key="10">
    <source>
        <dbReference type="EMBL" id="CAD9680283.1"/>
    </source>
</evidence>
<feature type="region of interest" description="Disordered" evidence="8">
    <location>
        <begin position="477"/>
        <end position="536"/>
    </location>
</feature>
<dbReference type="GO" id="GO:0005524">
    <property type="term" value="F:ATP binding"/>
    <property type="evidence" value="ECO:0007669"/>
    <property type="project" value="UniProtKB-UniRule"/>
</dbReference>
<evidence type="ECO:0000256" key="2">
    <source>
        <dbReference type="ARBA" id="ARBA00022527"/>
    </source>
</evidence>
<protein>
    <recommendedName>
        <fullName evidence="1">non-specific serine/threonine protein kinase</fullName>
        <ecNumber evidence="1">2.7.11.1</ecNumber>
    </recommendedName>
</protein>
<dbReference type="Pfam" id="PF00069">
    <property type="entry name" value="Pkinase"/>
    <property type="match status" value="2"/>
</dbReference>
<keyword evidence="5" id="KW-0418">Kinase</keyword>
<dbReference type="GO" id="GO:0044773">
    <property type="term" value="P:mitotic DNA damage checkpoint signaling"/>
    <property type="evidence" value="ECO:0007669"/>
    <property type="project" value="TreeGrafter"/>
</dbReference>
<proteinExistence type="predicted"/>
<dbReference type="InterPro" id="IPR017441">
    <property type="entry name" value="Protein_kinase_ATP_BS"/>
</dbReference>
<dbReference type="PANTHER" id="PTHR44167:SF23">
    <property type="entry name" value="CDC7 KINASE, ISOFORM A-RELATED"/>
    <property type="match status" value="1"/>
</dbReference>
<dbReference type="InterPro" id="IPR008271">
    <property type="entry name" value="Ser/Thr_kinase_AS"/>
</dbReference>
<evidence type="ECO:0000256" key="6">
    <source>
        <dbReference type="ARBA" id="ARBA00022840"/>
    </source>
</evidence>
<feature type="domain" description="Protein kinase" evidence="9">
    <location>
        <begin position="15"/>
        <end position="471"/>
    </location>
</feature>
<feature type="compositionally biased region" description="Low complexity" evidence="8">
    <location>
        <begin position="190"/>
        <end position="226"/>
    </location>
</feature>
<evidence type="ECO:0000256" key="8">
    <source>
        <dbReference type="SAM" id="MobiDB-lite"/>
    </source>
</evidence>
<reference evidence="10" key="1">
    <citation type="submission" date="2021-01" db="EMBL/GenBank/DDBJ databases">
        <authorList>
            <person name="Corre E."/>
            <person name="Pelletier E."/>
            <person name="Niang G."/>
            <person name="Scheremetjew M."/>
            <person name="Finn R."/>
            <person name="Kale V."/>
            <person name="Holt S."/>
            <person name="Cochrane G."/>
            <person name="Meng A."/>
            <person name="Brown T."/>
            <person name="Cohen L."/>
        </authorList>
    </citation>
    <scope>NUCLEOTIDE SEQUENCE</scope>
    <source>
        <strain evidence="10">CCMP1243</strain>
    </source>
</reference>
<dbReference type="SUPFAM" id="SSF56112">
    <property type="entry name" value="Protein kinase-like (PK-like)"/>
    <property type="match status" value="1"/>
</dbReference>
<dbReference type="PROSITE" id="PS00108">
    <property type="entry name" value="PROTEIN_KINASE_ST"/>
    <property type="match status" value="1"/>
</dbReference>
<name>A0A7S2RTJ7_9STRA</name>
<organism evidence="10">
    <name type="scientific">Rhizochromulina marina</name>
    <dbReference type="NCBI Taxonomy" id="1034831"/>
    <lineage>
        <taxon>Eukaryota</taxon>
        <taxon>Sar</taxon>
        <taxon>Stramenopiles</taxon>
        <taxon>Ochrophyta</taxon>
        <taxon>Dictyochophyceae</taxon>
        <taxon>Rhizochromulinales</taxon>
        <taxon>Rhizochromulina</taxon>
    </lineage>
</organism>
<evidence type="ECO:0000256" key="7">
    <source>
        <dbReference type="PROSITE-ProRule" id="PRU10141"/>
    </source>
</evidence>
<feature type="compositionally biased region" description="Basic and acidic residues" evidence="8">
    <location>
        <begin position="313"/>
        <end position="328"/>
    </location>
</feature>
<keyword evidence="4 7" id="KW-0547">Nucleotide-binding</keyword>
<dbReference type="GO" id="GO:0004674">
    <property type="term" value="F:protein serine/threonine kinase activity"/>
    <property type="evidence" value="ECO:0007669"/>
    <property type="project" value="UniProtKB-KW"/>
</dbReference>
<evidence type="ECO:0000256" key="4">
    <source>
        <dbReference type="ARBA" id="ARBA00022741"/>
    </source>
</evidence>
<dbReference type="PANTHER" id="PTHR44167">
    <property type="entry name" value="OVARIAN-SPECIFIC SERINE/THREONINE-PROTEIN KINASE LOK-RELATED"/>
    <property type="match status" value="1"/>
</dbReference>
<evidence type="ECO:0000256" key="5">
    <source>
        <dbReference type="ARBA" id="ARBA00022777"/>
    </source>
</evidence>
<keyword evidence="3" id="KW-0808">Transferase</keyword>
<keyword evidence="2" id="KW-0723">Serine/threonine-protein kinase</keyword>
<dbReference type="SMART" id="SM00220">
    <property type="entry name" value="S_TKc"/>
    <property type="match status" value="1"/>
</dbReference>
<accession>A0A7S2RTJ7</accession>
<feature type="binding site" evidence="7">
    <location>
        <position position="54"/>
    </location>
    <ligand>
        <name>ATP</name>
        <dbReference type="ChEBI" id="CHEBI:30616"/>
    </ligand>
</feature>
<sequence>MPTDPTLPSPGPAGLQVMHKLGEGSFGSVFLARRHGCYADPEEDGDAGCLVAVKQVFPTIAPHRVQNEIKHLHHLSGGSPRVPFLFEAFRVQGVCSMVMSFFPHDPFKAYLHRMDGDQIRRYAFELLSALAYVHSKGVVHRDVKPRNFLYNLATGKGCLVDFGLAQESALWDRRKALLEERRRGRDGNEAAFAANTPPPTAASGSSSGSMQATGATAAPTATGPASSAPPPASLRGREPNSKRSRRHEPQNGPSKRSLAANSQGRRLAAAAAAATAAAAAAAGGTSVVPTRVHGRACPLPGPPTRPEDEENDHAESRRVGDGALRPDRAGTPGFRAPEVLLYSMEQSSALDIWSAGVILLSLLSRRYPFFTVTDGSDLPALLQIASVFGVKELKEAAAACCKEIQDLPDELDLGTPSSLSDLVHPALRPCGDSCTEVVQRHAGLVDLVQVCLKLNPSERISASDALEHYLVSVGGAARQDSRGGASGADTRPSQRPQRRRKSSGRSSTRKAGGGRTPSQGTGLGATEALSRGSPRG</sequence>
<dbReference type="PROSITE" id="PS50011">
    <property type="entry name" value="PROTEIN_KINASE_DOM"/>
    <property type="match status" value="1"/>
</dbReference>
<evidence type="ECO:0000256" key="1">
    <source>
        <dbReference type="ARBA" id="ARBA00012513"/>
    </source>
</evidence>
<feature type="region of interest" description="Disordered" evidence="8">
    <location>
        <begin position="283"/>
        <end position="331"/>
    </location>
</feature>
<dbReference type="EMBL" id="HBHJ01012025">
    <property type="protein sequence ID" value="CAD9680283.1"/>
    <property type="molecule type" value="Transcribed_RNA"/>
</dbReference>
<gene>
    <name evidence="10" type="ORF">RMAR1173_LOCUS7852</name>
</gene>
<feature type="region of interest" description="Disordered" evidence="8">
    <location>
        <begin position="182"/>
        <end position="264"/>
    </location>
</feature>
<dbReference type="AlphaFoldDB" id="A0A7S2RTJ7"/>
<dbReference type="Gene3D" id="1.10.510.10">
    <property type="entry name" value="Transferase(Phosphotransferase) domain 1"/>
    <property type="match status" value="2"/>
</dbReference>
<keyword evidence="6 7" id="KW-0067">ATP-binding</keyword>
<feature type="compositionally biased region" description="Polar residues" evidence="8">
    <location>
        <begin position="251"/>
        <end position="264"/>
    </location>
</feature>